<dbReference type="InterPro" id="IPR050448">
    <property type="entry name" value="OpgB/LTA_synthase_biosynth"/>
</dbReference>
<evidence type="ECO:0000256" key="7">
    <source>
        <dbReference type="SAM" id="Phobius"/>
    </source>
</evidence>
<dbReference type="Gene3D" id="3.40.720.10">
    <property type="entry name" value="Alkaline Phosphatase, subunit A"/>
    <property type="match status" value="1"/>
</dbReference>
<sequence length="552" mass="64261">MFGKRKRKIDYSSFYAKYKDYQFTVLKYLFSIVISFLTLKTTGNLLYVIIPLLELIIIFLVSNFIIKKNQIIGCFINNLFILFYNVEILILFFGNSFVTLIMLNNLSSWEALKGRIFIFGLGIVLLLTFSFLPTKYVETQNKITYYLYKYNVVSLFLLSAALTLNLSLGGFFGFKYSPGKSVYDLAVAEYDYIQLIQKAERESTEKKKLFYKEEVGDFIKKPKNIPEKPNVILIFTEGMSQHIIDDERNITPNIKELQSKSLNFSNYYNHTFATYRGIIGQLYSGYQLDNSDQNHLISLQSILKKEGYHTSFINTEAHNEEFTSYLNHLGFDSVLDAQPSKGEESTFDKDAYKELNKLITNQPDGQPFFISMYTFGTHIGMNSFDRKYSDGNDRLLNRFYDLDIQFGKFIEKFNNSKYSENTILVFTTDHATYIDDEYRKSFPNQSRGMGNLDKVPFFIYYKGVDPQILDAQGQNSVNLTPTILDYLDISRENYFLGNSLFANKEYRTVFSSLFVSELTYANTSDAVVRYLSKHEEEKMETYIVDYYSSARW</sequence>
<dbReference type="PANTHER" id="PTHR47371">
    <property type="entry name" value="LIPOTEICHOIC ACID SYNTHASE"/>
    <property type="match status" value="1"/>
</dbReference>
<organism evidence="9 10">
    <name type="scientific">Streptococcus sanguinis</name>
    <dbReference type="NCBI Taxonomy" id="1305"/>
    <lineage>
        <taxon>Bacteria</taxon>
        <taxon>Bacillati</taxon>
        <taxon>Bacillota</taxon>
        <taxon>Bacilli</taxon>
        <taxon>Lactobacillales</taxon>
        <taxon>Streptococcaceae</taxon>
        <taxon>Streptococcus</taxon>
    </lineage>
</organism>
<comment type="subcellular location">
    <subcellularLocation>
        <location evidence="1">Cell membrane</location>
        <topology evidence="1">Multi-pass membrane protein</topology>
    </subcellularLocation>
</comment>
<gene>
    <name evidence="9" type="primary">ltaS2</name>
    <name evidence="9" type="ORF">D8887_04015</name>
</gene>
<dbReference type="Proteomes" id="UP000269317">
    <property type="component" value="Unassembled WGS sequence"/>
</dbReference>
<evidence type="ECO:0000259" key="8">
    <source>
        <dbReference type="Pfam" id="PF00884"/>
    </source>
</evidence>
<protein>
    <submittedName>
        <fullName evidence="9">Lipoteichoic acid synthase 2</fullName>
    </submittedName>
</protein>
<evidence type="ECO:0000256" key="3">
    <source>
        <dbReference type="ARBA" id="ARBA00022475"/>
    </source>
</evidence>
<evidence type="ECO:0000256" key="5">
    <source>
        <dbReference type="ARBA" id="ARBA00022989"/>
    </source>
</evidence>
<dbReference type="SUPFAM" id="SSF53649">
    <property type="entry name" value="Alkaline phosphatase-like"/>
    <property type="match status" value="1"/>
</dbReference>
<dbReference type="AlphaFoldDB" id="A0A3R9HHN9"/>
<feature type="transmembrane region" description="Helical" evidence="7">
    <location>
        <begin position="21"/>
        <end position="39"/>
    </location>
</feature>
<feature type="transmembrane region" description="Helical" evidence="7">
    <location>
        <begin position="78"/>
        <end position="103"/>
    </location>
</feature>
<comment type="pathway">
    <text evidence="2">Cell wall biogenesis; lipoteichoic acid biosynthesis.</text>
</comment>
<dbReference type="EMBL" id="RJML01000003">
    <property type="protein sequence ID" value="RSI10895.1"/>
    <property type="molecule type" value="Genomic_DNA"/>
</dbReference>
<feature type="transmembrane region" description="Helical" evidence="7">
    <location>
        <begin position="45"/>
        <end position="66"/>
    </location>
</feature>
<evidence type="ECO:0000256" key="6">
    <source>
        <dbReference type="ARBA" id="ARBA00023136"/>
    </source>
</evidence>
<evidence type="ECO:0000256" key="4">
    <source>
        <dbReference type="ARBA" id="ARBA00022692"/>
    </source>
</evidence>
<dbReference type="InterPro" id="IPR000917">
    <property type="entry name" value="Sulfatase_N"/>
</dbReference>
<comment type="caution">
    <text evidence="9">The sequence shown here is derived from an EMBL/GenBank/DDBJ whole genome shotgun (WGS) entry which is preliminary data.</text>
</comment>
<dbReference type="Pfam" id="PF00884">
    <property type="entry name" value="Sulfatase"/>
    <property type="match status" value="1"/>
</dbReference>
<feature type="transmembrane region" description="Helical" evidence="7">
    <location>
        <begin position="152"/>
        <end position="174"/>
    </location>
</feature>
<proteinExistence type="predicted"/>
<keyword evidence="6 7" id="KW-0472">Membrane</keyword>
<keyword evidence="3" id="KW-1003">Cell membrane</keyword>
<reference evidence="9 10" key="1">
    <citation type="submission" date="2018-11" db="EMBL/GenBank/DDBJ databases">
        <title>Species Designations Belie Phenotypic and Genotypic Heterogeneity in Oral Streptococci.</title>
        <authorList>
            <person name="Velsko I."/>
        </authorList>
    </citation>
    <scope>NUCLEOTIDE SEQUENCE [LARGE SCALE GENOMIC DNA]</scope>
    <source>
        <strain evidence="9 10">KLC03</strain>
    </source>
</reference>
<keyword evidence="4 7" id="KW-0812">Transmembrane</keyword>
<accession>A0A3R9HHN9</accession>
<dbReference type="RefSeq" id="WP_125340908.1">
    <property type="nucleotide sequence ID" value="NZ_CP076614.1"/>
</dbReference>
<name>A0A3R9HHN9_STRSA</name>
<evidence type="ECO:0000256" key="1">
    <source>
        <dbReference type="ARBA" id="ARBA00004651"/>
    </source>
</evidence>
<evidence type="ECO:0000313" key="10">
    <source>
        <dbReference type="Proteomes" id="UP000269317"/>
    </source>
</evidence>
<dbReference type="GO" id="GO:0005886">
    <property type="term" value="C:plasma membrane"/>
    <property type="evidence" value="ECO:0007669"/>
    <property type="project" value="UniProtKB-SubCell"/>
</dbReference>
<feature type="domain" description="Sulfatase N-terminal" evidence="8">
    <location>
        <begin position="229"/>
        <end position="489"/>
    </location>
</feature>
<evidence type="ECO:0000256" key="2">
    <source>
        <dbReference type="ARBA" id="ARBA00004936"/>
    </source>
</evidence>
<keyword evidence="5 7" id="KW-1133">Transmembrane helix</keyword>
<dbReference type="PANTHER" id="PTHR47371:SF3">
    <property type="entry name" value="PHOSPHOGLYCEROL TRANSFERASE I"/>
    <property type="match status" value="1"/>
</dbReference>
<feature type="transmembrane region" description="Helical" evidence="7">
    <location>
        <begin position="115"/>
        <end position="132"/>
    </location>
</feature>
<dbReference type="InterPro" id="IPR017850">
    <property type="entry name" value="Alkaline_phosphatase_core_sf"/>
</dbReference>
<evidence type="ECO:0000313" key="9">
    <source>
        <dbReference type="EMBL" id="RSI10895.1"/>
    </source>
</evidence>